<feature type="domain" description="pPIWI-RE three-gene island" evidence="2">
    <location>
        <begin position="52"/>
        <end position="183"/>
    </location>
</feature>
<evidence type="ECO:0000259" key="2">
    <source>
        <dbReference type="Pfam" id="PF18155"/>
    </source>
</evidence>
<evidence type="ECO:0000256" key="1">
    <source>
        <dbReference type="SAM" id="MobiDB-lite"/>
    </source>
</evidence>
<protein>
    <recommendedName>
        <fullName evidence="2">pPIWI-RE three-gene island domain-containing protein</fullName>
    </recommendedName>
</protein>
<comment type="caution">
    <text evidence="3">The sequence shown here is derived from an EMBL/GenBank/DDBJ whole genome shotgun (WGS) entry which is preliminary data.</text>
</comment>
<dbReference type="EMBL" id="JBHTNU010000002">
    <property type="protein sequence ID" value="MFD1425901.1"/>
    <property type="molecule type" value="Genomic_DNA"/>
</dbReference>
<name>A0ABW4C6X7_9BACL</name>
<organism evidence="3 4">
    <name type="scientific">Kroppenstedtia sanguinis</name>
    <dbReference type="NCBI Taxonomy" id="1380684"/>
    <lineage>
        <taxon>Bacteria</taxon>
        <taxon>Bacillati</taxon>
        <taxon>Bacillota</taxon>
        <taxon>Bacilli</taxon>
        <taxon>Bacillales</taxon>
        <taxon>Thermoactinomycetaceae</taxon>
        <taxon>Kroppenstedtia</taxon>
    </lineage>
</organism>
<dbReference type="RefSeq" id="WP_380162910.1">
    <property type="nucleotide sequence ID" value="NZ_JBHTNU010000002.1"/>
</dbReference>
<gene>
    <name evidence="3" type="ORF">ACFQ4Y_02985</name>
</gene>
<proteinExistence type="predicted"/>
<dbReference type="InterPro" id="IPR055254">
    <property type="entry name" value="pPIWI_RE_Z"/>
</dbReference>
<dbReference type="SUPFAM" id="SSF52540">
    <property type="entry name" value="P-loop containing nucleoside triphosphate hydrolases"/>
    <property type="match status" value="1"/>
</dbReference>
<keyword evidence="4" id="KW-1185">Reference proteome</keyword>
<dbReference type="InterPro" id="IPR027417">
    <property type="entry name" value="P-loop_NTPase"/>
</dbReference>
<dbReference type="Pfam" id="PF18155">
    <property type="entry name" value="pPIWI_RE_Z"/>
    <property type="match status" value="1"/>
</dbReference>
<feature type="region of interest" description="Disordered" evidence="1">
    <location>
        <begin position="176"/>
        <end position="196"/>
    </location>
</feature>
<sequence>MSRLTLFQLCKQKSRKGCFDALHLGDTGKVSYRRKRFIEVEFTLYGGYSSGLHEWPASDLWAALKGWEDFVLTKKTDVDRIRRLRLLVLPFQSKAIWEDALSFYRTIEERYRLFTFDEAGMVKLRSNLPVCSDRPQLYEQILSSPIPRRKRKARLARPNEVYRYDRAETKDVYTVKIPAVSPPPSSKQKSPRKKKSLTIPADFDWVQLGREMDQIRKDNGHKPVDYAGRMTDMSVKPLSGDERQPMKFTESTHILGGLGAGKSTWMVAATYELIRKGAKVGFIENSVANILKRAEELRSLRLSVATIIGTSQRSDHEREHLDRPGLTLDEIAQDSSLSDLSSLCLIHALANDETINSQYPCQKLYKPKNKDKYYACPMASQCGLYQQLATLEQADVWIATPASLVSSRIPPQLHPEHPTFYEVFYEALDVVFVDEADALQENFDQSFIRDENLFGDRGHLIENAIRDIRNALHGLYEPGGQFLTQYLRQCDTTLDATRCMFQLIKEHPKIQNYLRSHVSFKFQWEYKVIDSLKKWGSSPEIKAFASILESWNPDPSEGLLWGQDRTNSPDLAWYQKTEDFLDEKIDLQELLNLKPTTSTQKTELRDTEAECRFYLWLCRLESSLKFITDRYPELLSFVDDLKIRLPYSAARNPLLPYLPTPTLGYRYGYRLVQEEDSEQLIMKLIEYNTIGRLLLYRFPDLFQAVGDGPGPGVILLSGTTLTPRRSAHFSLPISPDWLITSSNKASTIAQEFLPLSDHTGHPIRVSGMKPFDRKFALKNMARQLPSIIEAEKTYWKQQRGVLLVTNSYHDSETIEEVFSRSLSKLQIKSLSRNVKDAQLHVTRPRLPEMANKADALITPLSAMNRGVNLVDENREALFGTALFLSRPYPPPQDITYILLFIHSRLPHLIQQVRQQNLSGKKALSYFREICHSIFSRMHDKPNFWKSLDKDERLDLAWYLFVPIWQMAGRLVRGGVPARLLYIDSSYATDSAISLFEAWYQLFKPHQDHWLYQELYGPFLFSLEGLVQREKSEREVEMNEP</sequence>
<evidence type="ECO:0000313" key="4">
    <source>
        <dbReference type="Proteomes" id="UP001597282"/>
    </source>
</evidence>
<reference evidence="4" key="1">
    <citation type="journal article" date="2019" name="Int. J. Syst. Evol. Microbiol.">
        <title>The Global Catalogue of Microorganisms (GCM) 10K type strain sequencing project: providing services to taxonomists for standard genome sequencing and annotation.</title>
        <authorList>
            <consortium name="The Broad Institute Genomics Platform"/>
            <consortium name="The Broad Institute Genome Sequencing Center for Infectious Disease"/>
            <person name="Wu L."/>
            <person name="Ma J."/>
        </authorList>
    </citation>
    <scope>NUCLEOTIDE SEQUENCE [LARGE SCALE GENOMIC DNA]</scope>
    <source>
        <strain evidence="4">S1</strain>
    </source>
</reference>
<evidence type="ECO:0000313" key="3">
    <source>
        <dbReference type="EMBL" id="MFD1425901.1"/>
    </source>
</evidence>
<dbReference type="Proteomes" id="UP001597282">
    <property type="component" value="Unassembled WGS sequence"/>
</dbReference>
<accession>A0ABW4C6X7</accession>